<dbReference type="InterPro" id="IPR016181">
    <property type="entry name" value="Acyl_CoA_acyltransferase"/>
</dbReference>
<dbReference type="SUPFAM" id="SSF55729">
    <property type="entry name" value="Acyl-CoA N-acyltransferases (Nat)"/>
    <property type="match status" value="1"/>
</dbReference>
<dbReference type="Proteomes" id="UP000009026">
    <property type="component" value="Chromosome"/>
</dbReference>
<accession>A0A0H4X106</accession>
<reference evidence="1 2" key="1">
    <citation type="journal article" date="2016" name="PLoS ONE">
        <title>Complete Genome Sequence and Comparative Genomics of a Novel Myxobacterium Myxococcus hansupus.</title>
        <authorList>
            <person name="Sharma G."/>
            <person name="Narwani T."/>
            <person name="Subramanian S."/>
        </authorList>
    </citation>
    <scope>NUCLEOTIDE SEQUENCE [LARGE SCALE GENOMIC DNA]</scope>
    <source>
        <strain evidence="2">mixupus</strain>
    </source>
</reference>
<dbReference type="PATRIC" id="fig|1297742.4.peg.4477"/>
<evidence type="ECO:0000313" key="2">
    <source>
        <dbReference type="Proteomes" id="UP000009026"/>
    </source>
</evidence>
<dbReference type="eggNOG" id="COG3437">
    <property type="taxonomic scope" value="Bacteria"/>
</dbReference>
<keyword evidence="2" id="KW-1185">Reference proteome</keyword>
<organism evidence="1 2">
    <name type="scientific">Pseudomyxococcus hansupus</name>
    <dbReference type="NCBI Taxonomy" id="1297742"/>
    <lineage>
        <taxon>Bacteria</taxon>
        <taxon>Pseudomonadati</taxon>
        <taxon>Myxococcota</taxon>
        <taxon>Myxococcia</taxon>
        <taxon>Myxococcales</taxon>
        <taxon>Cystobacterineae</taxon>
        <taxon>Myxococcaceae</taxon>
        <taxon>Pseudomyxococcus</taxon>
    </lineage>
</organism>
<gene>
    <name evidence="1" type="ORF">A176_004435</name>
</gene>
<dbReference type="Gene3D" id="2.40.10.220">
    <property type="entry name" value="predicted glycosyltransferase like domains"/>
    <property type="match status" value="1"/>
</dbReference>
<protein>
    <recommendedName>
        <fullName evidence="3">PilZ domain-containing protein</fullName>
    </recommendedName>
</protein>
<name>A0A0H4X106_9BACT</name>
<dbReference type="RefSeq" id="WP_002639105.1">
    <property type="nucleotide sequence ID" value="NZ_CP012109.1"/>
</dbReference>
<dbReference type="STRING" id="1297742.A176_004435"/>
<dbReference type="KEGG" id="mym:A176_004435"/>
<sequence length="805" mass="89562">MTVTTRAVLVVHPEAERRGRLRALLDGYDVLEASNRQEAVEFLTKSAPALVLTHPDIFPRLLKDLERYTPRSIRAVLCPRDNAQAHHSLVDVAAAGHMFFTLEDDPTPALRRAVQELLELRESERREPQGVLEACFTADGTTFRARVLDVATGGLGLRLDSSVRIERLTPGTALEGLQVLRDEALVLRAGHATVRMVRPLRANEGHGFHLGVSLERPMEHSRSSAAPLLNDAVRIRGLLRRAVRAGVGFGLRTHEGNRLVDFTRAEVLPEESRLLLRDQSQPGELFHPGDVVRLCLDFGGVCHVGTTAVLAAEGHQVEVALPRALSLHHRRNSLRFRSTAERPFAVSFNSPLTGESVVRPLLDLHTGGFAFPFDAGREAFPPGLVLDAVTLQLPDGRRSRCRAQVQDTGQLTMTEEGASMSRPRRCGLRILELEPEARTAILDAFIQARCPDARDASELPFSDVWDLFRAADVRFPDYPFHEPATTPEVLTDAHQRLGNGIHGLSKAIVYQRDDRLYGHISGLRIYSKTWLSQHLVVRPGYHRHESISQELVALAADYAESLEDVEYLRALWRCRNRWTSRIYGAIASRLERPGLSCLHAFSPCRLPVDAALPAPRADLRVRPAEVSDLRWLEQHLRETQDVVRLRSSDLVEGEMLMGTLGGRYSDAGLRRSRRIALVEGREGPQGFVLMEDSTPGLFWAEWYNSFSLVMVEPDAREADAVRQALVTHAVADSARRGRSTAECLASDADLPALESLGFHNLGKVMEFTAHRRLVRDWNAYLLAVFERLAAHGRGGGRADDKDIAA</sequence>
<evidence type="ECO:0008006" key="3">
    <source>
        <dbReference type="Google" id="ProtNLM"/>
    </source>
</evidence>
<dbReference type="OrthoDB" id="5477621at2"/>
<dbReference type="AlphaFoldDB" id="A0A0H4X106"/>
<evidence type="ECO:0000313" key="1">
    <source>
        <dbReference type="EMBL" id="AKQ67523.1"/>
    </source>
</evidence>
<proteinExistence type="predicted"/>
<dbReference type="eggNOG" id="COG5581">
    <property type="taxonomic scope" value="Bacteria"/>
</dbReference>
<dbReference type="EMBL" id="CP012109">
    <property type="protein sequence ID" value="AKQ67523.1"/>
    <property type="molecule type" value="Genomic_DNA"/>
</dbReference>